<accession>A0A4R3NX86</accession>
<feature type="transmembrane region" description="Helical" evidence="1">
    <location>
        <begin position="365"/>
        <end position="389"/>
    </location>
</feature>
<feature type="transmembrane region" description="Helical" evidence="1">
    <location>
        <begin position="220"/>
        <end position="239"/>
    </location>
</feature>
<evidence type="ECO:0000313" key="2">
    <source>
        <dbReference type="EMBL" id="TCT42726.1"/>
    </source>
</evidence>
<dbReference type="OrthoDB" id="9770040at2"/>
<reference evidence="2 3" key="1">
    <citation type="submission" date="2019-03" db="EMBL/GenBank/DDBJ databases">
        <title>Freshwater and sediment microbial communities from various areas in North America, analyzing microbe dynamics in response to fracking.</title>
        <authorList>
            <person name="Lamendella R."/>
        </authorList>
    </citation>
    <scope>NUCLEOTIDE SEQUENCE [LARGE SCALE GENOMIC DNA]</scope>
    <source>
        <strain evidence="2 3">175.2</strain>
    </source>
</reference>
<evidence type="ECO:0000313" key="3">
    <source>
        <dbReference type="Proteomes" id="UP000295097"/>
    </source>
</evidence>
<protein>
    <submittedName>
        <fullName evidence="2">Uncharacterized protein involved in response to NO</fullName>
    </submittedName>
</protein>
<dbReference type="AlphaFoldDB" id="A0A4R3NX86"/>
<feature type="transmembrane region" description="Helical" evidence="1">
    <location>
        <begin position="146"/>
        <end position="164"/>
    </location>
</feature>
<gene>
    <name evidence="2" type="ORF">EDC90_100426</name>
</gene>
<feature type="transmembrane region" description="Helical" evidence="1">
    <location>
        <begin position="20"/>
        <end position="43"/>
    </location>
</feature>
<feature type="transmembrane region" description="Helical" evidence="1">
    <location>
        <begin position="63"/>
        <end position="82"/>
    </location>
</feature>
<dbReference type="Proteomes" id="UP000295097">
    <property type="component" value="Unassembled WGS sequence"/>
</dbReference>
<organism evidence="2 3">
    <name type="scientific">Martelella mediterranea</name>
    <dbReference type="NCBI Taxonomy" id="293089"/>
    <lineage>
        <taxon>Bacteria</taxon>
        <taxon>Pseudomonadati</taxon>
        <taxon>Pseudomonadota</taxon>
        <taxon>Alphaproteobacteria</taxon>
        <taxon>Hyphomicrobiales</taxon>
        <taxon>Aurantimonadaceae</taxon>
        <taxon>Martelella</taxon>
    </lineage>
</organism>
<proteinExistence type="predicted"/>
<keyword evidence="1" id="KW-0812">Transmembrane</keyword>
<feature type="transmembrane region" description="Helical" evidence="1">
    <location>
        <begin position="274"/>
        <end position="294"/>
    </location>
</feature>
<keyword evidence="1" id="KW-0472">Membrane</keyword>
<comment type="caution">
    <text evidence="2">The sequence shown here is derived from an EMBL/GenBank/DDBJ whole genome shotgun (WGS) entry which is preliminary data.</text>
</comment>
<keyword evidence="3" id="KW-1185">Reference proteome</keyword>
<feature type="transmembrane region" description="Helical" evidence="1">
    <location>
        <begin position="116"/>
        <end position="134"/>
    </location>
</feature>
<dbReference type="RefSeq" id="WP_132308779.1">
    <property type="nucleotide sequence ID" value="NZ_SMAR01000004.1"/>
</dbReference>
<dbReference type="EMBL" id="SMAR01000004">
    <property type="protein sequence ID" value="TCT42726.1"/>
    <property type="molecule type" value="Genomic_DNA"/>
</dbReference>
<keyword evidence="1" id="KW-1133">Transmembrane helix</keyword>
<feature type="transmembrane region" description="Helical" evidence="1">
    <location>
        <begin position="89"/>
        <end position="110"/>
    </location>
</feature>
<feature type="transmembrane region" description="Helical" evidence="1">
    <location>
        <begin position="245"/>
        <end position="262"/>
    </location>
</feature>
<feature type="transmembrane region" description="Helical" evidence="1">
    <location>
        <begin position="336"/>
        <end position="359"/>
    </location>
</feature>
<feature type="transmembrane region" description="Helical" evidence="1">
    <location>
        <begin position="179"/>
        <end position="199"/>
    </location>
</feature>
<dbReference type="InterPro" id="IPR010266">
    <property type="entry name" value="NnrS"/>
</dbReference>
<feature type="transmembrane region" description="Helical" evidence="1">
    <location>
        <begin position="306"/>
        <end position="324"/>
    </location>
</feature>
<name>A0A4R3NX86_9HYPH</name>
<evidence type="ECO:0000256" key="1">
    <source>
        <dbReference type="SAM" id="Phobius"/>
    </source>
</evidence>
<dbReference type="Pfam" id="PF05940">
    <property type="entry name" value="NnrS"/>
    <property type="match status" value="1"/>
</dbReference>
<sequence>MTTMARQRSWQGPAIFSYGFRPFFLFGALDAALLIALWVPWYLGFIQVPSMFAPVAWHVHELLYGYVPAIIAGFLLTAVPNWTGRLPVVGWPLVGLFGLWLGGRVVVAFSASLTPALVYLAALTFPLALIGFLTREILAGRNWRNLKVIVVLSLFTATQVLFYYENIRYGTSVYAERAAIALVIMLIQIIGGRVVPSFTRNWLKKQGSPALPPAFGEFDRFVMVMSAAGLGAWIMFPAFAMEEPVLGLLLMAIGAFNLFRQWRWRPLQTFAEPLVFILHLAFLPVSLGFVFAGYAAFTGDGGAESAAIHCWTVGAIGGMTLAIMTRASRGHTGHPLTAPPATVAIYLAIMTALVLRLVAAFNPGWTFTLMPLAGLAWVFAFAGFCMVYGPMLFKPRS</sequence>